<dbReference type="CDD" id="cd07067">
    <property type="entry name" value="HP_PGM_like"/>
    <property type="match status" value="1"/>
</dbReference>
<comment type="catalytic activity">
    <reaction evidence="11">
        <text>O-phospho-L-seryl-[protein] + H2O = L-seryl-[protein] + phosphate</text>
        <dbReference type="Rhea" id="RHEA:20629"/>
        <dbReference type="Rhea" id="RHEA-COMP:9863"/>
        <dbReference type="Rhea" id="RHEA-COMP:11604"/>
        <dbReference type="ChEBI" id="CHEBI:15377"/>
        <dbReference type="ChEBI" id="CHEBI:29999"/>
        <dbReference type="ChEBI" id="CHEBI:43474"/>
        <dbReference type="ChEBI" id="CHEBI:83421"/>
        <dbReference type="EC" id="3.1.3.16"/>
    </reaction>
</comment>
<reference evidence="15 16" key="1">
    <citation type="journal article" date="2023" name="Arcadia Sci">
        <title>De novo assembly of a long-read Amblyomma americanum tick genome.</title>
        <authorList>
            <person name="Chou S."/>
            <person name="Poskanzer K.E."/>
            <person name="Rollins M."/>
            <person name="Thuy-Boun P.S."/>
        </authorList>
    </citation>
    <scope>NUCLEOTIDE SEQUENCE [LARGE SCALE GENOMIC DNA]</scope>
    <source>
        <strain evidence="15">F_SG_1</strain>
        <tissue evidence="15">Salivary glands</tissue>
    </source>
</reference>
<keyword evidence="5" id="KW-0378">Hydrolase</keyword>
<evidence type="ECO:0000256" key="8">
    <source>
        <dbReference type="ARBA" id="ARBA00039765"/>
    </source>
</evidence>
<feature type="compositionally biased region" description="Basic and acidic residues" evidence="13">
    <location>
        <begin position="64"/>
        <end position="76"/>
    </location>
</feature>
<dbReference type="EC" id="3.1.3.16" evidence="3"/>
<evidence type="ECO:0000256" key="3">
    <source>
        <dbReference type="ARBA" id="ARBA00013081"/>
    </source>
</evidence>
<dbReference type="GO" id="GO:0005741">
    <property type="term" value="C:mitochondrial outer membrane"/>
    <property type="evidence" value="ECO:0007669"/>
    <property type="project" value="UniProtKB-SubCell"/>
</dbReference>
<dbReference type="InterPro" id="IPR029033">
    <property type="entry name" value="His_PPase_superfam"/>
</dbReference>
<evidence type="ECO:0000256" key="5">
    <source>
        <dbReference type="ARBA" id="ARBA00022801"/>
    </source>
</evidence>
<evidence type="ECO:0000256" key="2">
    <source>
        <dbReference type="ARBA" id="ARBA00006717"/>
    </source>
</evidence>
<evidence type="ECO:0000256" key="13">
    <source>
        <dbReference type="SAM" id="MobiDB-lite"/>
    </source>
</evidence>
<evidence type="ECO:0000313" key="15">
    <source>
        <dbReference type="EMBL" id="KAK8784988.1"/>
    </source>
</evidence>
<name>A0AAQ4FEC7_AMBAM</name>
<evidence type="ECO:0000256" key="1">
    <source>
        <dbReference type="ARBA" id="ARBA00004294"/>
    </source>
</evidence>
<evidence type="ECO:0000256" key="11">
    <source>
        <dbReference type="ARBA" id="ARBA00047761"/>
    </source>
</evidence>
<comment type="caution">
    <text evidence="15">The sequence shown here is derived from an EMBL/GenBank/DDBJ whole genome shotgun (WGS) entry which is preliminary data.</text>
</comment>
<dbReference type="GO" id="GO:0090141">
    <property type="term" value="P:positive regulation of mitochondrial fission"/>
    <property type="evidence" value="ECO:0007669"/>
    <property type="project" value="TreeGrafter"/>
</dbReference>
<dbReference type="AlphaFoldDB" id="A0AAQ4FEC7"/>
<comment type="catalytic activity">
    <reaction evidence="12">
        <text>O-phospho-L-threonyl-[protein] + H2O = L-threonyl-[protein] + phosphate</text>
        <dbReference type="Rhea" id="RHEA:47004"/>
        <dbReference type="Rhea" id="RHEA-COMP:11060"/>
        <dbReference type="Rhea" id="RHEA-COMP:11605"/>
        <dbReference type="ChEBI" id="CHEBI:15377"/>
        <dbReference type="ChEBI" id="CHEBI:30013"/>
        <dbReference type="ChEBI" id="CHEBI:43474"/>
        <dbReference type="ChEBI" id="CHEBI:61977"/>
        <dbReference type="EC" id="3.1.3.16"/>
    </reaction>
</comment>
<comment type="subcellular location">
    <subcellularLocation>
        <location evidence="1">Mitochondrion outer membrane</location>
    </subcellularLocation>
</comment>
<dbReference type="Pfam" id="PF00300">
    <property type="entry name" value="His_Phos_1"/>
    <property type="match status" value="2"/>
</dbReference>
<keyword evidence="4" id="KW-0472">Membrane</keyword>
<feature type="region of interest" description="Disordered" evidence="13">
    <location>
        <begin position="52"/>
        <end position="76"/>
    </location>
</feature>
<comment type="similarity">
    <text evidence="2">Belongs to the phosphoglycerate mutase family. BPG-dependent PGAM subfamily.</text>
</comment>
<dbReference type="EMBL" id="JARKHS020004043">
    <property type="protein sequence ID" value="KAK8784988.1"/>
    <property type="molecule type" value="Genomic_DNA"/>
</dbReference>
<evidence type="ECO:0000256" key="4">
    <source>
        <dbReference type="ARBA" id="ARBA00022787"/>
    </source>
</evidence>
<comment type="subunit">
    <text evidence="7">Interacts with Pk92B/ASK1.</text>
</comment>
<evidence type="ECO:0000313" key="16">
    <source>
        <dbReference type="Proteomes" id="UP001321473"/>
    </source>
</evidence>
<dbReference type="Proteomes" id="UP001321473">
    <property type="component" value="Unassembled WGS sequence"/>
</dbReference>
<keyword evidence="4" id="KW-0496">Mitochondrion</keyword>
<dbReference type="InterPro" id="IPR013078">
    <property type="entry name" value="His_Pase_superF_clade-1"/>
</dbReference>
<sequence length="276" mass="31330">MFRRAVVGVSVVGGSVAAFVICSDQAKKHKVHASWTTNFQPTVQWDSNWDRREPEFCTKPPKNSSEEEQNRYNEQVHKARPTATRYLYIIRHGQYNLRGETEKDCTLTELGRKQADLTGQRLKQLGIPFTRLVHSTMTRAIETAELIHKHLGPLPVDSCELIREGAPVPPEPPFGAWKPEAKVFFTDGARIEAGFRKYFYRAPASQMEDSHEIIVCHANVIRYWICRALQFPPEAWSRISLANCSISLVRIPPSGRVSLRSLGDTGHFPKEMITTS</sequence>
<dbReference type="Gene3D" id="3.40.50.1240">
    <property type="entry name" value="Phosphoglycerate mutase-like"/>
    <property type="match status" value="1"/>
</dbReference>
<organism evidence="15 16">
    <name type="scientific">Amblyomma americanum</name>
    <name type="common">Lone star tick</name>
    <dbReference type="NCBI Taxonomy" id="6943"/>
    <lineage>
        <taxon>Eukaryota</taxon>
        <taxon>Metazoa</taxon>
        <taxon>Ecdysozoa</taxon>
        <taxon>Arthropoda</taxon>
        <taxon>Chelicerata</taxon>
        <taxon>Arachnida</taxon>
        <taxon>Acari</taxon>
        <taxon>Parasitiformes</taxon>
        <taxon>Ixodida</taxon>
        <taxon>Ixodoidea</taxon>
        <taxon>Ixodidae</taxon>
        <taxon>Amblyomminae</taxon>
        <taxon>Amblyomma</taxon>
    </lineage>
</organism>
<dbReference type="SMART" id="SM00855">
    <property type="entry name" value="PGAM"/>
    <property type="match status" value="1"/>
</dbReference>
<keyword evidence="14" id="KW-0732">Signal</keyword>
<accession>A0AAQ4FEC7</accession>
<evidence type="ECO:0000256" key="7">
    <source>
        <dbReference type="ARBA" id="ARBA00038605"/>
    </source>
</evidence>
<dbReference type="SUPFAM" id="SSF53254">
    <property type="entry name" value="Phosphoglycerate mutase-like"/>
    <property type="match status" value="1"/>
</dbReference>
<evidence type="ECO:0000256" key="14">
    <source>
        <dbReference type="SAM" id="SignalP"/>
    </source>
</evidence>
<dbReference type="PANTHER" id="PTHR20935">
    <property type="entry name" value="PHOSPHOGLYCERATE MUTASE-RELATED"/>
    <property type="match status" value="1"/>
</dbReference>
<keyword evidence="16" id="KW-1185">Reference proteome</keyword>
<evidence type="ECO:0000256" key="10">
    <source>
        <dbReference type="ARBA" id="ARBA00042520"/>
    </source>
</evidence>
<dbReference type="GO" id="GO:0004722">
    <property type="term" value="F:protein serine/threonine phosphatase activity"/>
    <property type="evidence" value="ECO:0007669"/>
    <property type="project" value="UniProtKB-EC"/>
</dbReference>
<keyword evidence="4" id="KW-1000">Mitochondrion outer membrane</keyword>
<proteinExistence type="inferred from homology"/>
<feature type="chain" id="PRO_5042990593" description="Serine/threonine-protein phosphatase PGAM5, mitochondrial" evidence="14">
    <location>
        <begin position="18"/>
        <end position="276"/>
    </location>
</feature>
<dbReference type="InterPro" id="IPR051021">
    <property type="entry name" value="Mito_Ser/Thr_phosphatase"/>
</dbReference>
<protein>
    <recommendedName>
        <fullName evidence="8">Serine/threonine-protein phosphatase PGAM5, mitochondrial</fullName>
        <ecNumber evidence="3">3.1.3.16</ecNumber>
    </recommendedName>
    <alternativeName>
        <fullName evidence="10">Phosphoglycerate mutase family member 5 homolog</fullName>
    </alternativeName>
    <alternativeName>
        <fullName evidence="9">Serine/threonine-protein phosphatase Pgam5, mitochondrial</fullName>
    </alternativeName>
</protein>
<evidence type="ECO:0000256" key="9">
    <source>
        <dbReference type="ARBA" id="ARBA00040722"/>
    </source>
</evidence>
<gene>
    <name evidence="15" type="ORF">V5799_008647</name>
</gene>
<evidence type="ECO:0000256" key="6">
    <source>
        <dbReference type="ARBA" id="ARBA00037234"/>
    </source>
</evidence>
<evidence type="ECO:0000256" key="12">
    <source>
        <dbReference type="ARBA" id="ARBA00048336"/>
    </source>
</evidence>
<dbReference type="PANTHER" id="PTHR20935:SF0">
    <property type="entry name" value="SERINE_THREONINE-PROTEIN PHOSPHATASE PGAM5, MITOCHONDRIAL"/>
    <property type="match status" value="1"/>
</dbReference>
<comment type="function">
    <text evidence="6">Displays phosphatase activity for serine/threonine residues, and dephosphorylates and activates Pk92B kinase. Has apparently no phosphoglycerate mutase activity.</text>
</comment>
<feature type="signal peptide" evidence="14">
    <location>
        <begin position="1"/>
        <end position="17"/>
    </location>
</feature>